<sequence>MFVSQNYNPCFLRINDEIEIDINSDWKVHNFWTVNEKKISLFMQEDQLKSKTCDVAGRKITTDVMKLQSIAEQISKKEFISYVFECKAALEDDDTITFSKPILTQTFGKKEITLLRRKKDFVWQLFYKKLKISIQVPVDRITCSRQCSMETVHKVRTVRERLSLEEQSKFFSKFFTVFNCSDHKELAKEMAVWQIIEEKEFESVKDAVIVNTAVGSILSLGSLLLFPSNAALFSLLATTRVALNSYHNFREYKNRIEIQRDRYSAEFTKIKEQLKNTKFIVEIEPYNAPSQLDERVRVSSFQWAVTLITYDGILNNHALICFEGITEGNYFAKIGHFNGSNVELIKNFKKVKFQTRSVIWMKQSEEVQKVIDIIDEEDRNRVVIPYSYCGESSIMGGNSNCLDWARKKLRLLDIQLEKSAFESLAALAKLYTKPPEHYLNEKVGVSL</sequence>
<reference evidence="1 2" key="1">
    <citation type="journal article" date="2014" name="Mol. Biol. Evol.">
        <title>Massive expansion of Ubiquitination-related gene families within the Chlamydiae.</title>
        <authorList>
            <person name="Domman D."/>
            <person name="Collingro A."/>
            <person name="Lagkouvardos I."/>
            <person name="Gehre L."/>
            <person name="Weinmaier T."/>
            <person name="Rattei T."/>
            <person name="Subtil A."/>
            <person name="Horn M."/>
        </authorList>
    </citation>
    <scope>NUCLEOTIDE SEQUENCE [LARGE SCALE GENOMIC DNA]</scope>
    <source>
        <strain evidence="1 2">EI2</strain>
    </source>
</reference>
<dbReference type="AlphaFoldDB" id="A0A0C1JZK7"/>
<comment type="caution">
    <text evidence="1">The sequence shown here is derived from an EMBL/GenBank/DDBJ whole genome shotgun (WGS) entry which is preliminary data.</text>
</comment>
<gene>
    <name evidence="1" type="ORF">DB44_CD00010</name>
</gene>
<protein>
    <submittedName>
        <fullName evidence="1">Uncharacterized protein</fullName>
    </submittedName>
</protein>
<evidence type="ECO:0000313" key="2">
    <source>
        <dbReference type="Proteomes" id="UP000031465"/>
    </source>
</evidence>
<dbReference type="Proteomes" id="UP000031465">
    <property type="component" value="Unassembled WGS sequence"/>
</dbReference>
<dbReference type="PATRIC" id="fig|362787.3.peg.779"/>
<accession>A0A0C1JZK7</accession>
<dbReference type="EMBL" id="JSAN01000050">
    <property type="protein sequence ID" value="KIC72637.1"/>
    <property type="molecule type" value="Genomic_DNA"/>
</dbReference>
<evidence type="ECO:0000313" key="1">
    <source>
        <dbReference type="EMBL" id="KIC72637.1"/>
    </source>
</evidence>
<name>A0A0C1JZK7_9BACT</name>
<organism evidence="1 2">
    <name type="scientific">Candidatus Protochlamydia amoebophila</name>
    <dbReference type="NCBI Taxonomy" id="362787"/>
    <lineage>
        <taxon>Bacteria</taxon>
        <taxon>Pseudomonadati</taxon>
        <taxon>Chlamydiota</taxon>
        <taxon>Chlamydiia</taxon>
        <taxon>Parachlamydiales</taxon>
        <taxon>Parachlamydiaceae</taxon>
        <taxon>Candidatus Protochlamydia</taxon>
    </lineage>
</organism>
<proteinExistence type="predicted"/>